<dbReference type="EMBL" id="ACQL01000009">
    <property type="protein sequence ID" value="EER48216.1"/>
    <property type="molecule type" value="Genomic_DNA"/>
</dbReference>
<organism evidence="1 2">
    <name type="scientific">Actinobacillus minor NM305</name>
    <dbReference type="NCBI Taxonomy" id="637911"/>
    <lineage>
        <taxon>Bacteria</taxon>
        <taxon>Pseudomonadati</taxon>
        <taxon>Pseudomonadota</taxon>
        <taxon>Gammaproteobacteria</taxon>
        <taxon>Pasteurellales</taxon>
        <taxon>Pasteurellaceae</taxon>
        <taxon>Actinobacillus</taxon>
    </lineage>
</organism>
<evidence type="ECO:0000313" key="1">
    <source>
        <dbReference type="EMBL" id="EER48216.1"/>
    </source>
</evidence>
<dbReference type="AlphaFoldDB" id="C5RYQ0"/>
<proteinExistence type="predicted"/>
<feature type="non-terminal residue" evidence="1">
    <location>
        <position position="34"/>
    </location>
</feature>
<feature type="non-terminal residue" evidence="1">
    <location>
        <position position="1"/>
    </location>
</feature>
<dbReference type="Proteomes" id="UP000005532">
    <property type="component" value="Unassembled WGS sequence"/>
</dbReference>
<reference evidence="1 2" key="1">
    <citation type="journal article" date="2010" name="Vet. Microbiol.">
        <title>Production of haemolysins by strains of the Actinobacillus minor/porcitonsillarum complex.</title>
        <authorList>
            <person name="Arya G."/>
            <person name="Niven D.F."/>
        </authorList>
    </citation>
    <scope>NUCLEOTIDE SEQUENCE [LARGE SCALE GENOMIC DNA]</scope>
    <source>
        <strain evidence="1 2">NM305</strain>
    </source>
</reference>
<name>C5RYQ0_9PAST</name>
<comment type="caution">
    <text evidence="1">The sequence shown here is derived from an EMBL/GenBank/DDBJ whole genome shotgun (WGS) entry which is preliminary data.</text>
</comment>
<gene>
    <name evidence="1" type="ORF">AM305_04253</name>
</gene>
<sequence>QSLGNTIEVVGDENINTVVKDGKVEVQLSKDLNV</sequence>
<protein>
    <submittedName>
        <fullName evidence="1">Uncharacterized protein</fullName>
    </submittedName>
</protein>
<accession>C5RYQ0</accession>
<evidence type="ECO:0000313" key="2">
    <source>
        <dbReference type="Proteomes" id="UP000005532"/>
    </source>
</evidence>